<keyword evidence="1" id="KW-0472">Membrane</keyword>
<name>A0A2P6SEE7_ROSCH</name>
<keyword evidence="1" id="KW-1133">Transmembrane helix</keyword>
<keyword evidence="1" id="KW-0812">Transmembrane</keyword>
<dbReference type="Proteomes" id="UP000238479">
    <property type="component" value="Chromosome 1"/>
</dbReference>
<reference evidence="2 3" key="1">
    <citation type="journal article" date="2018" name="Nat. Genet.">
        <title>The Rosa genome provides new insights in the design of modern roses.</title>
        <authorList>
            <person name="Bendahmane M."/>
        </authorList>
    </citation>
    <scope>NUCLEOTIDE SEQUENCE [LARGE SCALE GENOMIC DNA]</scope>
    <source>
        <strain evidence="3">cv. Old Blush</strain>
    </source>
</reference>
<dbReference type="EMBL" id="PDCK01000039">
    <property type="protein sequence ID" value="PRQ57048.1"/>
    <property type="molecule type" value="Genomic_DNA"/>
</dbReference>
<dbReference type="PANTHER" id="PTHR34837:SF2">
    <property type="entry name" value="OS05G0595500 PROTEIN"/>
    <property type="match status" value="1"/>
</dbReference>
<dbReference type="PANTHER" id="PTHR34837">
    <property type="entry name" value="OS05G0595500 PROTEIN"/>
    <property type="match status" value="1"/>
</dbReference>
<comment type="caution">
    <text evidence="2">The sequence shown here is derived from an EMBL/GenBank/DDBJ whole genome shotgun (WGS) entry which is preliminary data.</text>
</comment>
<protein>
    <submittedName>
        <fullName evidence="2">Uncharacterized protein</fullName>
    </submittedName>
</protein>
<evidence type="ECO:0000313" key="2">
    <source>
        <dbReference type="EMBL" id="PRQ57048.1"/>
    </source>
</evidence>
<feature type="transmembrane region" description="Helical" evidence="1">
    <location>
        <begin position="24"/>
        <end position="42"/>
    </location>
</feature>
<accession>A0A2P6SEE7</accession>
<sequence length="79" mass="9405">MYFQTRWKTLPREPPPLDDTDVDDWLPCVVVLQGTCMFFYLLSTEFFPFAFVIVDFKNHVNLDIEASIDQEIIRRTKKC</sequence>
<gene>
    <name evidence="2" type="ORF">RchiOBHm_Chr1g0343991</name>
</gene>
<dbReference type="Gramene" id="PRQ57048">
    <property type="protein sequence ID" value="PRQ57048"/>
    <property type="gene ID" value="RchiOBHm_Chr1g0343991"/>
</dbReference>
<dbReference type="STRING" id="74649.A0A2P6SEE7"/>
<proteinExistence type="predicted"/>
<evidence type="ECO:0000256" key="1">
    <source>
        <dbReference type="SAM" id="Phobius"/>
    </source>
</evidence>
<keyword evidence="3" id="KW-1185">Reference proteome</keyword>
<organism evidence="2 3">
    <name type="scientific">Rosa chinensis</name>
    <name type="common">China rose</name>
    <dbReference type="NCBI Taxonomy" id="74649"/>
    <lineage>
        <taxon>Eukaryota</taxon>
        <taxon>Viridiplantae</taxon>
        <taxon>Streptophyta</taxon>
        <taxon>Embryophyta</taxon>
        <taxon>Tracheophyta</taxon>
        <taxon>Spermatophyta</taxon>
        <taxon>Magnoliopsida</taxon>
        <taxon>eudicotyledons</taxon>
        <taxon>Gunneridae</taxon>
        <taxon>Pentapetalae</taxon>
        <taxon>rosids</taxon>
        <taxon>fabids</taxon>
        <taxon>Rosales</taxon>
        <taxon>Rosaceae</taxon>
        <taxon>Rosoideae</taxon>
        <taxon>Rosoideae incertae sedis</taxon>
        <taxon>Rosa</taxon>
    </lineage>
</organism>
<dbReference type="AlphaFoldDB" id="A0A2P6SEE7"/>
<evidence type="ECO:0000313" key="3">
    <source>
        <dbReference type="Proteomes" id="UP000238479"/>
    </source>
</evidence>